<dbReference type="RefSeq" id="XP_068346757.1">
    <property type="nucleotide sequence ID" value="XM_068512999.1"/>
</dbReference>
<dbReference type="InterPro" id="IPR012677">
    <property type="entry name" value="Nucleotide-bd_a/b_plait_sf"/>
</dbReference>
<proteinExistence type="predicted"/>
<dbReference type="Gene3D" id="3.30.420.10">
    <property type="entry name" value="Ribonuclease H-like superfamily/Ribonuclease H"/>
    <property type="match status" value="1"/>
</dbReference>
<name>A0A1J4J8R6_9EUKA</name>
<dbReference type="GO" id="GO:0008408">
    <property type="term" value="F:3'-5' exonuclease activity"/>
    <property type="evidence" value="ECO:0007669"/>
    <property type="project" value="InterPro"/>
</dbReference>
<organism evidence="5 6">
    <name type="scientific">Tritrichomonas foetus</name>
    <dbReference type="NCBI Taxonomy" id="1144522"/>
    <lineage>
        <taxon>Eukaryota</taxon>
        <taxon>Metamonada</taxon>
        <taxon>Parabasalia</taxon>
        <taxon>Tritrichomonadida</taxon>
        <taxon>Tritrichomonadidae</taxon>
        <taxon>Tritrichomonas</taxon>
    </lineage>
</organism>
<evidence type="ECO:0000256" key="3">
    <source>
        <dbReference type="SAM" id="MobiDB-lite"/>
    </source>
</evidence>
<dbReference type="VEuPathDB" id="TrichDB:TRFO_40097"/>
<dbReference type="SMART" id="SM00360">
    <property type="entry name" value="RRM"/>
    <property type="match status" value="2"/>
</dbReference>
<feature type="region of interest" description="Disordered" evidence="3">
    <location>
        <begin position="209"/>
        <end position="239"/>
    </location>
</feature>
<dbReference type="Pfam" id="PF00076">
    <property type="entry name" value="RRM_1"/>
    <property type="match status" value="1"/>
</dbReference>
<dbReference type="Pfam" id="PF01612">
    <property type="entry name" value="DNA_pol_A_exo1"/>
    <property type="match status" value="1"/>
</dbReference>
<sequence length="977" mass="114674">MEIIQFGEDLPDLHSYESRDWLLDETRSVEFFPNIVFEVTLISTESPNLSKYLNEIDIQSPIALDLEWDEELCLFQFCINHKVLIVRHPKGPGNPLLYSFLKNHNFFAKGIHNDKIKLAEKFGENFSDKIEDIAKTRLLPYGYSINFIEMTLQFAGKPTADFKDIRITKSNWDLPNLSMRQILYAAFDVVSIFQAYEKFPPPKKIIKQPKVQTRVRSENNKPPPGVKVNKKERQTSRKEWKTDDQRIILKQIIAKQIFCYMIENYQGDTNYLSLNNILTLDANDIDNISSFNFNEKKYVFISLYNNYKIEETASFFSNQKKIQNNTQNIIKLDSLEPEYSTDNDVLFMYNLPLCLQDEAVLNQFFYCFGVDTRFIYDKEIKSIRIQPHRAQSSMRMKIFIPIIEVDGQKLTLTTFPYHLPMVRAIVPPSFSENEINSLFSQYGTIEKIVILKRKSLNDCQTTIITYSNENEANLSIQKLNYTEIEENEIYVQRFTDENHMRFLRFFELIITDREDLINILPSKNNTNETTNENKNETIDIRNEALLRKHYEKYGDILQVWYDKRFDVTRIIFINKKSAFDAAKNEKNTFLPPLGTMAFIRNLPLSTTDSDIFELTSPYGKMLNFVYRDIEEYMRTIIVEVMFSSHEEAVALKTGIHHKKIKTSVIEVNASSLAEIETPIWKMQQRKQWIVCETDMKIEEIIDQCEAISPIIKVKIDDQQEDSDLSNIFILFSNTIDATIAIRRIKNYLKDKNFHNNNNIRIATVSEFVNEIYPEQFILRTIENKIIPVSNQQPMALVICPKPKELNEEFIHKYLSKSKEYQIFTDDERFIIYTRSKKASDFIYNKLMYIKFNENYLTIERCKWYEVKNRPRFHPFGSFQSRKMPIIVDPIPNGANAAELRTFCSDCGKFDIKIEGSSQEIGKRRAIIQPRNTRAKVNCFNVLNSEFFKGEMMKAVRISRSSIPPPLDENIDDDVEYD</sequence>
<accession>A0A1J4J8R6</accession>
<dbReference type="InterPro" id="IPR050502">
    <property type="entry name" value="Euk_RNA-bind_prot"/>
</dbReference>
<feature type="compositionally biased region" description="Basic and acidic residues" evidence="3">
    <location>
        <begin position="229"/>
        <end position="239"/>
    </location>
</feature>
<protein>
    <recommendedName>
        <fullName evidence="4">RRM domain-containing protein</fullName>
    </recommendedName>
</protein>
<dbReference type="GeneID" id="94847703"/>
<dbReference type="EMBL" id="MLAK01001383">
    <property type="protein sequence ID" value="OHS93620.1"/>
    <property type="molecule type" value="Genomic_DNA"/>
</dbReference>
<dbReference type="InterPro" id="IPR012337">
    <property type="entry name" value="RNaseH-like_sf"/>
</dbReference>
<dbReference type="PROSITE" id="PS50102">
    <property type="entry name" value="RRM"/>
    <property type="match status" value="1"/>
</dbReference>
<dbReference type="SUPFAM" id="SSF53098">
    <property type="entry name" value="Ribonuclease H-like"/>
    <property type="match status" value="1"/>
</dbReference>
<keyword evidence="6" id="KW-1185">Reference proteome</keyword>
<evidence type="ECO:0000259" key="4">
    <source>
        <dbReference type="PROSITE" id="PS50102"/>
    </source>
</evidence>
<keyword evidence="1 2" id="KW-0694">RNA-binding</keyword>
<feature type="domain" description="RRM" evidence="4">
    <location>
        <begin position="408"/>
        <end position="496"/>
    </location>
</feature>
<dbReference type="PANTHER" id="PTHR48025">
    <property type="entry name" value="OS02G0815200 PROTEIN"/>
    <property type="match status" value="1"/>
</dbReference>
<comment type="caution">
    <text evidence="5">The sequence shown here is derived from an EMBL/GenBank/DDBJ whole genome shotgun (WGS) entry which is preliminary data.</text>
</comment>
<dbReference type="PANTHER" id="PTHR48025:SF1">
    <property type="entry name" value="RRM DOMAIN-CONTAINING PROTEIN"/>
    <property type="match status" value="1"/>
</dbReference>
<dbReference type="OrthoDB" id="266020at2759"/>
<gene>
    <name evidence="5" type="ORF">TRFO_40097</name>
</gene>
<evidence type="ECO:0000256" key="2">
    <source>
        <dbReference type="PROSITE-ProRule" id="PRU00176"/>
    </source>
</evidence>
<dbReference type="InterPro" id="IPR036397">
    <property type="entry name" value="RNaseH_sf"/>
</dbReference>
<evidence type="ECO:0000313" key="6">
    <source>
        <dbReference type="Proteomes" id="UP000179807"/>
    </source>
</evidence>
<dbReference type="GO" id="GO:0006139">
    <property type="term" value="P:nucleobase-containing compound metabolic process"/>
    <property type="evidence" value="ECO:0007669"/>
    <property type="project" value="InterPro"/>
</dbReference>
<reference evidence="5" key="1">
    <citation type="submission" date="2016-10" db="EMBL/GenBank/DDBJ databases">
        <authorList>
            <person name="Benchimol M."/>
            <person name="Almeida L.G."/>
            <person name="Vasconcelos A.T."/>
            <person name="Perreira-Neves A."/>
            <person name="Rosa I.A."/>
            <person name="Tasca T."/>
            <person name="Bogo M.R."/>
            <person name="de Souza W."/>
        </authorList>
    </citation>
    <scope>NUCLEOTIDE SEQUENCE [LARGE SCALE GENOMIC DNA]</scope>
    <source>
        <strain evidence="5">K</strain>
    </source>
</reference>
<dbReference type="SUPFAM" id="SSF54928">
    <property type="entry name" value="RNA-binding domain, RBD"/>
    <property type="match status" value="1"/>
</dbReference>
<dbReference type="Proteomes" id="UP000179807">
    <property type="component" value="Unassembled WGS sequence"/>
</dbReference>
<dbReference type="Gene3D" id="3.30.70.330">
    <property type="match status" value="2"/>
</dbReference>
<dbReference type="GO" id="GO:0003729">
    <property type="term" value="F:mRNA binding"/>
    <property type="evidence" value="ECO:0007669"/>
    <property type="project" value="TreeGrafter"/>
</dbReference>
<evidence type="ECO:0000313" key="5">
    <source>
        <dbReference type="EMBL" id="OHS93620.1"/>
    </source>
</evidence>
<evidence type="ECO:0000256" key="1">
    <source>
        <dbReference type="ARBA" id="ARBA00022884"/>
    </source>
</evidence>
<dbReference type="InterPro" id="IPR035979">
    <property type="entry name" value="RBD_domain_sf"/>
</dbReference>
<dbReference type="CDD" id="cd00590">
    <property type="entry name" value="RRM_SF"/>
    <property type="match status" value="2"/>
</dbReference>
<dbReference type="InterPro" id="IPR002562">
    <property type="entry name" value="3'-5'_exonuclease_dom"/>
</dbReference>
<dbReference type="InterPro" id="IPR000504">
    <property type="entry name" value="RRM_dom"/>
</dbReference>
<dbReference type="AlphaFoldDB" id="A0A1J4J8R6"/>